<dbReference type="Proteomes" id="UP000886523">
    <property type="component" value="Unassembled WGS sequence"/>
</dbReference>
<feature type="transmembrane region" description="Helical" evidence="8">
    <location>
        <begin position="489"/>
        <end position="507"/>
    </location>
</feature>
<keyword evidence="3 8" id="KW-0813">Transport</keyword>
<sequence length="510" mass="55114">MSDTKSNRAEPVQPIGPPPFRISSLWEPEKVNPLNLKSYTIPFFNLKSPYARNFHLSWLGFHVAFLSWFAFPPLLTEAIKKDLKLTPAQIANSNIIALLATLLVRLFVGPLVDRYGPRKVMAGLLLIGAIPSGLAGTANSANALYAIRFFIGILGGTFVPCQAWTTVFFDKNCVGTANALVGGWGNAGGGTTFLIMVALYQRLTEHGGLSSHSAWRASYAIVPLPALAFVAALTLIFGTDHPAGKWSDRHRPLIVAGLEPPEAADEEKHSEDDKEKGDRIVTVRVEPTPENGVTSEVDVAVNRPLTWAIARDVMLNPLTWLPALAYLTTFGYELAIDSSLANILFALYASKSFGQTKAGDITSTYGLLNFLTRPFGGYLGDVVYRKYGVPGKKYLTLACGAIQGVLSMALGFYIDSRKKPDLATVIGVMVVLAIFNEMGNGANFALVPHCNPYSNGLMSGLVGASGNLGGVFFALIFRFQPLPHGKALWISGIVCLVVNALLVFIRVPKR</sequence>
<dbReference type="InterPro" id="IPR036259">
    <property type="entry name" value="MFS_trans_sf"/>
</dbReference>
<keyword evidence="7 8" id="KW-0472">Membrane</keyword>
<keyword evidence="11" id="KW-1185">Reference proteome</keyword>
<protein>
    <recommendedName>
        <fullName evidence="8">Nitrate/nitrite transporter</fullName>
    </recommendedName>
</protein>
<evidence type="ECO:0000256" key="1">
    <source>
        <dbReference type="ARBA" id="ARBA00004141"/>
    </source>
</evidence>
<name>A0A9P6DPP1_9AGAM</name>
<dbReference type="GO" id="GO:0015112">
    <property type="term" value="F:nitrate transmembrane transporter activity"/>
    <property type="evidence" value="ECO:0007669"/>
    <property type="project" value="UniProtKB-UniRule"/>
</dbReference>
<keyword evidence="6 8" id="KW-0534">Nitrate assimilation</keyword>
<dbReference type="NCBIfam" id="TIGR00886">
    <property type="entry name" value="2A0108"/>
    <property type="match status" value="1"/>
</dbReference>
<dbReference type="PANTHER" id="PTHR23515">
    <property type="entry name" value="HIGH-AFFINITY NITRATE TRANSPORTER 2.3"/>
    <property type="match status" value="1"/>
</dbReference>
<feature type="transmembrane region" description="Helical" evidence="8">
    <location>
        <begin position="91"/>
        <end position="108"/>
    </location>
</feature>
<comment type="similarity">
    <text evidence="2 8">Belongs to the major facilitator superfamily. Nitrate/nitrite porter (TC 2.A.1.8) family.</text>
</comment>
<evidence type="ECO:0000313" key="10">
    <source>
        <dbReference type="EMBL" id="KAF9509212.1"/>
    </source>
</evidence>
<dbReference type="AlphaFoldDB" id="A0A9P6DPP1"/>
<proteinExistence type="inferred from homology"/>
<keyword evidence="5 8" id="KW-1133">Transmembrane helix</keyword>
<evidence type="ECO:0000259" key="9">
    <source>
        <dbReference type="PROSITE" id="PS50850"/>
    </source>
</evidence>
<dbReference type="GO" id="GO:0005886">
    <property type="term" value="C:plasma membrane"/>
    <property type="evidence" value="ECO:0007669"/>
    <property type="project" value="UniProtKB-SubCell"/>
</dbReference>
<feature type="transmembrane region" description="Helical" evidence="8">
    <location>
        <begin position="145"/>
        <end position="169"/>
    </location>
</feature>
<reference evidence="10" key="1">
    <citation type="journal article" date="2020" name="Nat. Commun.">
        <title>Large-scale genome sequencing of mycorrhizal fungi provides insights into the early evolution of symbiotic traits.</title>
        <authorList>
            <person name="Miyauchi S."/>
            <person name="Kiss E."/>
            <person name="Kuo A."/>
            <person name="Drula E."/>
            <person name="Kohler A."/>
            <person name="Sanchez-Garcia M."/>
            <person name="Morin E."/>
            <person name="Andreopoulos B."/>
            <person name="Barry K.W."/>
            <person name="Bonito G."/>
            <person name="Buee M."/>
            <person name="Carver A."/>
            <person name="Chen C."/>
            <person name="Cichocki N."/>
            <person name="Clum A."/>
            <person name="Culley D."/>
            <person name="Crous P.W."/>
            <person name="Fauchery L."/>
            <person name="Girlanda M."/>
            <person name="Hayes R.D."/>
            <person name="Keri Z."/>
            <person name="LaButti K."/>
            <person name="Lipzen A."/>
            <person name="Lombard V."/>
            <person name="Magnuson J."/>
            <person name="Maillard F."/>
            <person name="Murat C."/>
            <person name="Nolan M."/>
            <person name="Ohm R.A."/>
            <person name="Pangilinan J."/>
            <person name="Pereira M.F."/>
            <person name="Perotto S."/>
            <person name="Peter M."/>
            <person name="Pfister S."/>
            <person name="Riley R."/>
            <person name="Sitrit Y."/>
            <person name="Stielow J.B."/>
            <person name="Szollosi G."/>
            <person name="Zifcakova L."/>
            <person name="Stursova M."/>
            <person name="Spatafora J.W."/>
            <person name="Tedersoo L."/>
            <person name="Vaario L.M."/>
            <person name="Yamada A."/>
            <person name="Yan M."/>
            <person name="Wang P."/>
            <person name="Xu J."/>
            <person name="Bruns T."/>
            <person name="Baldrian P."/>
            <person name="Vilgalys R."/>
            <person name="Dunand C."/>
            <person name="Henrissat B."/>
            <person name="Grigoriev I.V."/>
            <person name="Hibbett D."/>
            <person name="Nagy L.G."/>
            <person name="Martin F.M."/>
        </authorList>
    </citation>
    <scope>NUCLEOTIDE SEQUENCE</scope>
    <source>
        <strain evidence="10">UP504</strain>
    </source>
</reference>
<evidence type="ECO:0000256" key="7">
    <source>
        <dbReference type="ARBA" id="ARBA00023136"/>
    </source>
</evidence>
<evidence type="ECO:0000256" key="5">
    <source>
        <dbReference type="ARBA" id="ARBA00022989"/>
    </source>
</evidence>
<organism evidence="10 11">
    <name type="scientific">Hydnum rufescens UP504</name>
    <dbReference type="NCBI Taxonomy" id="1448309"/>
    <lineage>
        <taxon>Eukaryota</taxon>
        <taxon>Fungi</taxon>
        <taxon>Dikarya</taxon>
        <taxon>Basidiomycota</taxon>
        <taxon>Agaricomycotina</taxon>
        <taxon>Agaricomycetes</taxon>
        <taxon>Cantharellales</taxon>
        <taxon>Hydnaceae</taxon>
        <taxon>Hydnum</taxon>
    </lineage>
</organism>
<dbReference type="GO" id="GO:0042128">
    <property type="term" value="P:nitrate assimilation"/>
    <property type="evidence" value="ECO:0007669"/>
    <property type="project" value="UniProtKB-UniRule"/>
</dbReference>
<feature type="transmembrane region" description="Helical" evidence="8">
    <location>
        <begin position="120"/>
        <end position="139"/>
    </location>
</feature>
<dbReference type="Gene3D" id="1.20.1250.20">
    <property type="entry name" value="MFS general substrate transporter like domains"/>
    <property type="match status" value="2"/>
</dbReference>
<dbReference type="EMBL" id="MU129040">
    <property type="protein sequence ID" value="KAF9509212.1"/>
    <property type="molecule type" value="Genomic_DNA"/>
</dbReference>
<evidence type="ECO:0000256" key="3">
    <source>
        <dbReference type="ARBA" id="ARBA00022448"/>
    </source>
</evidence>
<feature type="transmembrane region" description="Helical" evidence="8">
    <location>
        <begin position="426"/>
        <end position="446"/>
    </location>
</feature>
<feature type="domain" description="Major facilitator superfamily (MFS) profile" evidence="9">
    <location>
        <begin position="53"/>
        <end position="510"/>
    </location>
</feature>
<dbReference type="Pfam" id="PF07690">
    <property type="entry name" value="MFS_1"/>
    <property type="match status" value="2"/>
</dbReference>
<dbReference type="InterPro" id="IPR011701">
    <property type="entry name" value="MFS"/>
</dbReference>
<dbReference type="InterPro" id="IPR004737">
    <property type="entry name" value="NO3_transporter_NarK/NarU-like"/>
</dbReference>
<dbReference type="InterPro" id="IPR020846">
    <property type="entry name" value="MFS_dom"/>
</dbReference>
<gene>
    <name evidence="10" type="ORF">BS47DRAFT_174128</name>
</gene>
<comment type="caution">
    <text evidence="10">The sequence shown here is derived from an EMBL/GenBank/DDBJ whole genome shotgun (WGS) entry which is preliminary data.</text>
</comment>
<feature type="transmembrane region" description="Helical" evidence="8">
    <location>
        <begin position="181"/>
        <end position="200"/>
    </location>
</feature>
<dbReference type="InterPro" id="IPR044772">
    <property type="entry name" value="NO3_transporter"/>
</dbReference>
<evidence type="ECO:0000256" key="8">
    <source>
        <dbReference type="RuleBase" id="RU366033"/>
    </source>
</evidence>
<dbReference type="GO" id="GO:0015113">
    <property type="term" value="F:nitrite transmembrane transporter activity"/>
    <property type="evidence" value="ECO:0007669"/>
    <property type="project" value="InterPro"/>
</dbReference>
<keyword evidence="4 8" id="KW-0812">Transmembrane</keyword>
<dbReference type="PROSITE" id="PS50850">
    <property type="entry name" value="MFS"/>
    <property type="match status" value="1"/>
</dbReference>
<evidence type="ECO:0000256" key="4">
    <source>
        <dbReference type="ARBA" id="ARBA00022692"/>
    </source>
</evidence>
<feature type="transmembrane region" description="Helical" evidence="8">
    <location>
        <begin position="220"/>
        <end position="239"/>
    </location>
</feature>
<evidence type="ECO:0000256" key="2">
    <source>
        <dbReference type="ARBA" id="ARBA00008432"/>
    </source>
</evidence>
<feature type="transmembrane region" description="Helical" evidence="8">
    <location>
        <begin position="458"/>
        <end position="477"/>
    </location>
</feature>
<feature type="transmembrane region" description="Helical" evidence="8">
    <location>
        <begin position="54"/>
        <end position="71"/>
    </location>
</feature>
<dbReference type="SUPFAM" id="SSF103473">
    <property type="entry name" value="MFS general substrate transporter"/>
    <property type="match status" value="1"/>
</dbReference>
<accession>A0A9P6DPP1</accession>
<evidence type="ECO:0000256" key="6">
    <source>
        <dbReference type="ARBA" id="ARBA00023063"/>
    </source>
</evidence>
<comment type="subcellular location">
    <subcellularLocation>
        <location evidence="8">Cell membrane</location>
        <topology evidence="8">Multi-pass membrane protein</topology>
    </subcellularLocation>
    <subcellularLocation>
        <location evidence="1">Membrane</location>
        <topology evidence="1">Multi-pass membrane protein</topology>
    </subcellularLocation>
</comment>
<dbReference type="OrthoDB" id="434240at2759"/>
<feature type="transmembrane region" description="Helical" evidence="8">
    <location>
        <begin position="394"/>
        <end position="414"/>
    </location>
</feature>
<keyword evidence="8" id="KW-1003">Cell membrane</keyword>
<evidence type="ECO:0000313" key="11">
    <source>
        <dbReference type="Proteomes" id="UP000886523"/>
    </source>
</evidence>